<dbReference type="KEGG" id="caua:113116907"/>
<accession>A0A6P6R663</accession>
<dbReference type="AlphaFoldDB" id="A0A6P6R663"/>
<organism evidence="1 2">
    <name type="scientific">Carassius auratus</name>
    <name type="common">Goldfish</name>
    <dbReference type="NCBI Taxonomy" id="7957"/>
    <lineage>
        <taxon>Eukaryota</taxon>
        <taxon>Metazoa</taxon>
        <taxon>Chordata</taxon>
        <taxon>Craniata</taxon>
        <taxon>Vertebrata</taxon>
        <taxon>Euteleostomi</taxon>
        <taxon>Actinopterygii</taxon>
        <taxon>Neopterygii</taxon>
        <taxon>Teleostei</taxon>
        <taxon>Ostariophysi</taxon>
        <taxon>Cypriniformes</taxon>
        <taxon>Cyprinidae</taxon>
        <taxon>Cyprininae</taxon>
        <taxon>Carassius</taxon>
    </lineage>
</organism>
<dbReference type="Proteomes" id="UP000515129">
    <property type="component" value="Chromosome 17"/>
</dbReference>
<dbReference type="GeneID" id="113116907"/>
<proteinExistence type="predicted"/>
<reference evidence="2" key="1">
    <citation type="submission" date="2025-08" db="UniProtKB">
        <authorList>
            <consortium name="RefSeq"/>
        </authorList>
    </citation>
    <scope>IDENTIFICATION</scope>
    <source>
        <strain evidence="2">Wakin</strain>
        <tissue evidence="2">Muscle</tissue>
    </source>
</reference>
<protein>
    <submittedName>
        <fullName evidence="2">Uncharacterized protein C8orf74 homolog</fullName>
    </submittedName>
</protein>
<sequence>MSGYIRCIRTPSPLGFPGNKHNTQSRDGLHARIIQEISRMKRDEGIERLSGCFHWTEFAGDDKRQYLHQEFVYESVMFAVRRGLSWSAVGQVANISKHLLPKLTGLKTSEVISLVKDHLSQIEPGLSTAHHAALLDYMVKTYVPHQRLYQAVLNGETGVKHIRCELEVESPPHPRPLSEGTDAVLWEHQRDLKELSLAQSRKEAEIKELKETAEAQMMAALQTSLNRLPHEGQMSRQEVEELLRSFLQSQGEILMESLMKEVCLTEDLLSQKSHLVQTHLTNQPVLPGKSCVATPTKSKKKRN</sequence>
<keyword evidence="1" id="KW-1185">Reference proteome</keyword>
<name>A0A6P6R663_CARAU</name>
<evidence type="ECO:0000313" key="2">
    <source>
        <dbReference type="RefSeq" id="XP_026140992.1"/>
    </source>
</evidence>
<dbReference type="PANTHER" id="PTHR28457:SF2">
    <property type="entry name" value="SIMILAR TO 4930578I06RIK PROTEIN"/>
    <property type="match status" value="1"/>
</dbReference>
<dbReference type="RefSeq" id="XP_026140992.1">
    <property type="nucleotide sequence ID" value="XM_026285207.1"/>
</dbReference>
<gene>
    <name evidence="2" type="primary">c17h8orf74</name>
</gene>
<dbReference type="OrthoDB" id="6103133at2759"/>
<dbReference type="InterPro" id="IPR032727">
    <property type="entry name" value="CLAMP"/>
</dbReference>
<dbReference type="CTD" id="113116907"/>
<evidence type="ECO:0000313" key="1">
    <source>
        <dbReference type="Proteomes" id="UP000515129"/>
    </source>
</evidence>
<dbReference type="PANTHER" id="PTHR28457">
    <property type="entry name" value="COILED-COIL DOMAIN-CONTAINING PROTEIN 189"/>
    <property type="match status" value="1"/>
</dbReference>